<comment type="caution">
    <text evidence="1">The sequence shown here is derived from an EMBL/GenBank/DDBJ whole genome shotgun (WGS) entry which is preliminary data.</text>
</comment>
<accession>A0A7C6A8P4</accession>
<evidence type="ECO:0008006" key="2">
    <source>
        <dbReference type="Google" id="ProtNLM"/>
    </source>
</evidence>
<reference evidence="1" key="1">
    <citation type="journal article" date="2020" name="mSystems">
        <title>Genome- and Community-Level Interaction Insights into Carbon Utilization and Element Cycling Functions of Hydrothermarchaeota in Hydrothermal Sediment.</title>
        <authorList>
            <person name="Zhou Z."/>
            <person name="Liu Y."/>
            <person name="Xu W."/>
            <person name="Pan J."/>
            <person name="Luo Z.H."/>
            <person name="Li M."/>
        </authorList>
    </citation>
    <scope>NUCLEOTIDE SEQUENCE [LARGE SCALE GENOMIC DNA]</scope>
    <source>
        <strain evidence="1">SpSt-876</strain>
    </source>
</reference>
<dbReference type="AlphaFoldDB" id="A0A7C6A8P4"/>
<evidence type="ECO:0000313" key="1">
    <source>
        <dbReference type="EMBL" id="HHS51872.1"/>
    </source>
</evidence>
<dbReference type="EMBL" id="DTLI01000082">
    <property type="protein sequence ID" value="HHS51872.1"/>
    <property type="molecule type" value="Genomic_DNA"/>
</dbReference>
<protein>
    <recommendedName>
        <fullName evidence="2">Four helix bundle protein</fullName>
    </recommendedName>
</protein>
<gene>
    <name evidence="1" type="ORF">ENW73_03250</name>
</gene>
<proteinExistence type="predicted"/>
<organism evidence="1">
    <name type="scientific">candidate division WOR-3 bacterium</name>
    <dbReference type="NCBI Taxonomy" id="2052148"/>
    <lineage>
        <taxon>Bacteria</taxon>
        <taxon>Bacteria division WOR-3</taxon>
    </lineage>
</organism>
<name>A0A7C6A8P4_UNCW3</name>
<sequence>MKSLWDDIKDWLGDATKVAIKEAEDLTRKGKLKMTIFSLSRKIEKKLAELGGLVYHNLTKAENFDLTSDERVKNYLKEIRKLELTLKRKQKELQEKK</sequence>